<evidence type="ECO:0000256" key="1">
    <source>
        <dbReference type="SAM" id="Phobius"/>
    </source>
</evidence>
<accession>A0ABQ0Q4L1</accession>
<dbReference type="Proteomes" id="UP001062776">
    <property type="component" value="Unassembled WGS sequence"/>
</dbReference>
<comment type="caution">
    <text evidence="2">The sequence shown here is derived from an EMBL/GenBank/DDBJ whole genome shotgun (WGS) entry which is preliminary data.</text>
</comment>
<dbReference type="NCBIfam" id="NF038220">
    <property type="entry name" value="IcmT_TraK"/>
    <property type="match status" value="1"/>
</dbReference>
<feature type="transmembrane region" description="Helical" evidence="1">
    <location>
        <begin position="29"/>
        <end position="52"/>
    </location>
</feature>
<dbReference type="RefSeq" id="WP_264816343.1">
    <property type="nucleotide sequence ID" value="NZ_BAPV01000040.1"/>
</dbReference>
<dbReference type="EMBL" id="BAPV01000040">
    <property type="protein sequence ID" value="GBQ91167.1"/>
    <property type="molecule type" value="Genomic_DNA"/>
</dbReference>
<protein>
    <submittedName>
        <fullName evidence="2">IcmT protein</fullName>
    </submittedName>
</protein>
<proteinExistence type="predicted"/>
<sequence length="82" mass="9241">MWRNTSDPVRIGPVDARALAPMAVFFPHWSFTTLGIAVTGVLIFSVLAWFGLTLPVALRMLRVLIAGPVRRHIPAHKRRAYY</sequence>
<reference evidence="2" key="1">
    <citation type="submission" date="2013-04" db="EMBL/GenBank/DDBJ databases">
        <title>The genome sequencing project of 58 acetic acid bacteria.</title>
        <authorList>
            <person name="Okamoto-Kainuma A."/>
            <person name="Ishikawa M."/>
            <person name="Umino S."/>
            <person name="Koizumi Y."/>
            <person name="Shiwa Y."/>
            <person name="Yoshikawa H."/>
            <person name="Matsutani M."/>
            <person name="Matsushita K."/>
        </authorList>
    </citation>
    <scope>NUCLEOTIDE SEQUENCE</scope>
    <source>
        <strain evidence="2">NRIC 0535</strain>
    </source>
</reference>
<evidence type="ECO:0000313" key="2">
    <source>
        <dbReference type="EMBL" id="GBQ91167.1"/>
    </source>
</evidence>
<evidence type="ECO:0000313" key="3">
    <source>
        <dbReference type="Proteomes" id="UP001062776"/>
    </source>
</evidence>
<name>A0ABQ0Q4L1_9PROT</name>
<gene>
    <name evidence="2" type="ORF">AA0535_2225</name>
</gene>
<keyword evidence="1" id="KW-0472">Membrane</keyword>
<keyword evidence="1" id="KW-1133">Transmembrane helix</keyword>
<organism evidence="2 3">
    <name type="scientific">Asaia krungthepensis NRIC 0535</name>
    <dbReference type="NCBI Taxonomy" id="1307925"/>
    <lineage>
        <taxon>Bacteria</taxon>
        <taxon>Pseudomonadati</taxon>
        <taxon>Pseudomonadota</taxon>
        <taxon>Alphaproteobacteria</taxon>
        <taxon>Acetobacterales</taxon>
        <taxon>Acetobacteraceae</taxon>
        <taxon>Asaia</taxon>
    </lineage>
</organism>
<dbReference type="InterPro" id="IPR047756">
    <property type="entry name" value="IcmT-like"/>
</dbReference>
<keyword evidence="1" id="KW-0812">Transmembrane</keyword>
<keyword evidence="3" id="KW-1185">Reference proteome</keyword>